<feature type="transmembrane region" description="Helical" evidence="1">
    <location>
        <begin position="7"/>
        <end position="27"/>
    </location>
</feature>
<accession>A0A0F9HH88</accession>
<dbReference type="EMBL" id="LAZR01024639">
    <property type="protein sequence ID" value="KKL74477.1"/>
    <property type="molecule type" value="Genomic_DNA"/>
</dbReference>
<evidence type="ECO:0000256" key="1">
    <source>
        <dbReference type="SAM" id="Phobius"/>
    </source>
</evidence>
<dbReference type="AlphaFoldDB" id="A0A0F9HH88"/>
<evidence type="ECO:0000313" key="2">
    <source>
        <dbReference type="EMBL" id="KKL74477.1"/>
    </source>
</evidence>
<protein>
    <submittedName>
        <fullName evidence="2">Uncharacterized protein</fullName>
    </submittedName>
</protein>
<keyword evidence="1" id="KW-0472">Membrane</keyword>
<name>A0A0F9HH88_9ZZZZ</name>
<keyword evidence="1" id="KW-1133">Transmembrane helix</keyword>
<gene>
    <name evidence="2" type="ORF">LCGC14_2064500</name>
</gene>
<organism evidence="2">
    <name type="scientific">marine sediment metagenome</name>
    <dbReference type="NCBI Taxonomy" id="412755"/>
    <lineage>
        <taxon>unclassified sequences</taxon>
        <taxon>metagenomes</taxon>
        <taxon>ecological metagenomes</taxon>
    </lineage>
</organism>
<comment type="caution">
    <text evidence="2">The sequence shown here is derived from an EMBL/GenBank/DDBJ whole genome shotgun (WGS) entry which is preliminary data.</text>
</comment>
<reference evidence="2" key="1">
    <citation type="journal article" date="2015" name="Nature">
        <title>Complex archaea that bridge the gap between prokaryotes and eukaryotes.</title>
        <authorList>
            <person name="Spang A."/>
            <person name="Saw J.H."/>
            <person name="Jorgensen S.L."/>
            <person name="Zaremba-Niedzwiedzka K."/>
            <person name="Martijn J."/>
            <person name="Lind A.E."/>
            <person name="van Eijk R."/>
            <person name="Schleper C."/>
            <person name="Guy L."/>
            <person name="Ettema T.J."/>
        </authorList>
    </citation>
    <scope>NUCLEOTIDE SEQUENCE</scope>
</reference>
<proteinExistence type="predicted"/>
<sequence length="101" mass="11607">MNIKGQTAYIIYVNLVFVTMGFVSVHFSSKLGACEAMTIVSTPAYCDYPPPKSCNKYIEEMESWIKESMKSDKQWENCTRDLIRCQDEMNQDTLCITPDCQ</sequence>
<keyword evidence="1" id="KW-0812">Transmembrane</keyword>